<name>A0A0D0LBU6_VARPD</name>
<dbReference type="Pfam" id="PF13374">
    <property type="entry name" value="TPR_10"/>
    <property type="match status" value="1"/>
</dbReference>
<keyword evidence="6 8" id="KW-0472">Membrane</keyword>
<dbReference type="SMART" id="SM00028">
    <property type="entry name" value="TPR"/>
    <property type="match status" value="5"/>
</dbReference>
<evidence type="ECO:0000256" key="4">
    <source>
        <dbReference type="ARBA" id="ARBA00022803"/>
    </source>
</evidence>
<comment type="subcellular location">
    <subcellularLocation>
        <location evidence="1">Membrane</location>
        <topology evidence="1">Multi-pass membrane protein</topology>
    </subcellularLocation>
</comment>
<evidence type="ECO:0000256" key="5">
    <source>
        <dbReference type="ARBA" id="ARBA00022989"/>
    </source>
</evidence>
<dbReference type="InterPro" id="IPR011990">
    <property type="entry name" value="TPR-like_helical_dom_sf"/>
</dbReference>
<evidence type="ECO:0000256" key="2">
    <source>
        <dbReference type="ARBA" id="ARBA00022692"/>
    </source>
</evidence>
<evidence type="ECO:0000256" key="1">
    <source>
        <dbReference type="ARBA" id="ARBA00004141"/>
    </source>
</evidence>
<dbReference type="Gene3D" id="1.25.40.10">
    <property type="entry name" value="Tetratricopeptide repeat domain"/>
    <property type="match status" value="3"/>
</dbReference>
<keyword evidence="4 7" id="KW-0802">TPR repeat</keyword>
<dbReference type="PROSITE" id="PS50005">
    <property type="entry name" value="TPR"/>
    <property type="match status" value="2"/>
</dbReference>
<evidence type="ECO:0000256" key="8">
    <source>
        <dbReference type="SAM" id="Phobius"/>
    </source>
</evidence>
<dbReference type="OrthoDB" id="8859039at2"/>
<feature type="repeat" description="TPR" evidence="7">
    <location>
        <begin position="404"/>
        <end position="437"/>
    </location>
</feature>
<keyword evidence="2 8" id="KW-0812">Transmembrane</keyword>
<dbReference type="Proteomes" id="UP000032067">
    <property type="component" value="Unassembled WGS sequence"/>
</dbReference>
<evidence type="ECO:0000259" key="9">
    <source>
        <dbReference type="Pfam" id="PF05154"/>
    </source>
</evidence>
<accession>A0A0D0LBU6</accession>
<keyword evidence="3" id="KW-0677">Repeat</keyword>
<proteinExistence type="predicted"/>
<comment type="caution">
    <text evidence="10">The sequence shown here is derived from an EMBL/GenBank/DDBJ whole genome shotgun (WGS) entry which is preliminary data.</text>
</comment>
<organism evidence="10 11">
    <name type="scientific">Variovorax paradoxus</name>
    <dbReference type="NCBI Taxonomy" id="34073"/>
    <lineage>
        <taxon>Bacteria</taxon>
        <taxon>Pseudomonadati</taxon>
        <taxon>Pseudomonadota</taxon>
        <taxon>Betaproteobacteria</taxon>
        <taxon>Burkholderiales</taxon>
        <taxon>Comamonadaceae</taxon>
        <taxon>Variovorax</taxon>
    </lineage>
</organism>
<dbReference type="PANTHER" id="PTHR45641">
    <property type="entry name" value="TETRATRICOPEPTIDE REPEAT PROTEIN (AFU_ORTHOLOGUE AFUA_6G03870)"/>
    <property type="match status" value="1"/>
</dbReference>
<evidence type="ECO:0000313" key="11">
    <source>
        <dbReference type="Proteomes" id="UP000032067"/>
    </source>
</evidence>
<dbReference type="PANTHER" id="PTHR45641:SF19">
    <property type="entry name" value="NEPHROCYSTIN-3"/>
    <property type="match status" value="1"/>
</dbReference>
<feature type="repeat" description="TPR" evidence="7">
    <location>
        <begin position="446"/>
        <end position="479"/>
    </location>
</feature>
<dbReference type="EMBL" id="JXQQ01000135">
    <property type="protein sequence ID" value="KIQ16274.1"/>
    <property type="molecule type" value="Genomic_DNA"/>
</dbReference>
<dbReference type="Pfam" id="PF05154">
    <property type="entry name" value="TM2"/>
    <property type="match status" value="1"/>
</dbReference>
<sequence length="514" mass="56349">MRIPPPRSPRRKQFAWLLLVVGGFLGAHRFYLGSYLGGAAQLLMLLAGVGNLPGSRIALALLGAWLLLDIYWVHVRLKRLQGQDESDAVRRPAAQAYDLEALGQADELRERFLAATEVRDWARAVALGEQIVANARKVFKGPHQNLATSLCMHGQACYQFKAFDQAKASLEESLAIGHQTGMRPEDMAIVRKTLAMTLAGIGEHAAARRRHAHLPAQLSADGRTGDDTVLLGLLEDQERRYKAAFERRDLALAERLCAEAVHTSRQLCGGLGEAVVFHLVSHAEFCRQLQWHDKAVSLLDECLAIIDQLGLDDSWRLGPSNTLALLHAGAGRSDEAEGLYKKTIAMAVALSKGNSTDEVVRAINNLAFLYANTDQDQKAELCYARAMVHLDKLPPEEGDADLHADLLINFAQLHMSRNESEHAKPLFERALAIQERSCRGISTSAATAHNDLGLIAQEEGDLREALKHFKRTLLLNQICAPDHSGNLANAQRNIDNVSLALAAVARAARLEPST</sequence>
<dbReference type="RefSeq" id="WP_042582679.1">
    <property type="nucleotide sequence ID" value="NZ_JXQQ01000135.1"/>
</dbReference>
<dbReference type="InterPro" id="IPR007829">
    <property type="entry name" value="TM2"/>
</dbReference>
<evidence type="ECO:0000256" key="6">
    <source>
        <dbReference type="ARBA" id="ARBA00023136"/>
    </source>
</evidence>
<evidence type="ECO:0000313" key="10">
    <source>
        <dbReference type="EMBL" id="KIQ16274.1"/>
    </source>
</evidence>
<feature type="transmembrane region" description="Helical" evidence="8">
    <location>
        <begin position="53"/>
        <end position="73"/>
    </location>
</feature>
<evidence type="ECO:0000256" key="3">
    <source>
        <dbReference type="ARBA" id="ARBA00022737"/>
    </source>
</evidence>
<reference evidence="10 11" key="1">
    <citation type="submission" date="2014-12" db="EMBL/GenBank/DDBJ databases">
        <title>16Stimator: statistical estimation of ribosomal gene copy numbers from draft genome assemblies.</title>
        <authorList>
            <person name="Perisin M.A."/>
            <person name="Vetter M."/>
            <person name="Gilbert J.A."/>
            <person name="Bergelson J."/>
        </authorList>
    </citation>
    <scope>NUCLEOTIDE SEQUENCE [LARGE SCALE GENOMIC DNA]</scope>
    <source>
        <strain evidence="10 11">MEDvA23</strain>
    </source>
</reference>
<dbReference type="SUPFAM" id="SSF48452">
    <property type="entry name" value="TPR-like"/>
    <property type="match status" value="3"/>
</dbReference>
<gene>
    <name evidence="10" type="ORF">RT97_30860</name>
</gene>
<evidence type="ECO:0000256" key="7">
    <source>
        <dbReference type="PROSITE-ProRule" id="PRU00339"/>
    </source>
</evidence>
<dbReference type="AlphaFoldDB" id="A0A0D0LBU6"/>
<dbReference type="GO" id="GO:0016020">
    <property type="term" value="C:membrane"/>
    <property type="evidence" value="ECO:0007669"/>
    <property type="project" value="UniProtKB-SubCell"/>
</dbReference>
<protein>
    <recommendedName>
        <fullName evidence="9">TM2 domain-containing protein</fullName>
    </recommendedName>
</protein>
<feature type="domain" description="TM2" evidence="9">
    <location>
        <begin position="11"/>
        <end position="49"/>
    </location>
</feature>
<dbReference type="InterPro" id="IPR019734">
    <property type="entry name" value="TPR_rpt"/>
</dbReference>
<keyword evidence="5 8" id="KW-1133">Transmembrane helix</keyword>